<comment type="similarity">
    <text evidence="2">Belongs to the FPG family.</text>
</comment>
<protein>
    <submittedName>
        <fullName evidence="11">Endonuclease</fullName>
    </submittedName>
</protein>
<keyword evidence="5" id="KW-0238">DNA-binding</keyword>
<dbReference type="GO" id="GO:0003684">
    <property type="term" value="F:damaged DNA binding"/>
    <property type="evidence" value="ECO:0007669"/>
    <property type="project" value="InterPro"/>
</dbReference>
<dbReference type="GO" id="GO:0008270">
    <property type="term" value="F:zinc ion binding"/>
    <property type="evidence" value="ECO:0007669"/>
    <property type="project" value="InterPro"/>
</dbReference>
<sequence length="243" mass="28092">MPEGPSMVILKEEVRAFKGKKILAASGNSKIDIPALVNQRVVDFKTWGKHFLICLPKLTLRVHFLLFGKHSINETRQGKPRLALTFTNGSLYFYSCSIKEIHENLDDVYDWSVDVMNAHWDGAAARKKLKAHPEMLICDALLDQTIFAGAGNIFKNEVLFRTRVHPKSLVGNIPPRKLTEIVKQVHLYAFDFLKWKKAFVLKKHWEAHAKKICPRDNIPFHKEYLGKTKRRSFFCDQCQVLYK</sequence>
<evidence type="ECO:0000256" key="5">
    <source>
        <dbReference type="ARBA" id="ARBA00023125"/>
    </source>
</evidence>
<evidence type="ECO:0000256" key="4">
    <source>
        <dbReference type="ARBA" id="ARBA00022801"/>
    </source>
</evidence>
<keyword evidence="3" id="KW-0227">DNA damage</keyword>
<dbReference type="InterPro" id="IPR010979">
    <property type="entry name" value="Ribosomal_uS13-like_H2TH"/>
</dbReference>
<dbReference type="PANTHER" id="PTHR22993:SF9">
    <property type="entry name" value="FORMAMIDOPYRIMIDINE-DNA GLYCOSYLASE"/>
    <property type="match status" value="1"/>
</dbReference>
<evidence type="ECO:0000256" key="9">
    <source>
        <dbReference type="ARBA" id="ARBA00023295"/>
    </source>
</evidence>
<evidence type="ECO:0000313" key="11">
    <source>
        <dbReference type="EMBL" id="AXY77061.1"/>
    </source>
</evidence>
<keyword evidence="7" id="KW-0456">Lyase</keyword>
<dbReference type="OrthoDB" id="9800855at2"/>
<evidence type="ECO:0000256" key="6">
    <source>
        <dbReference type="ARBA" id="ARBA00023204"/>
    </source>
</evidence>
<reference evidence="11 12" key="1">
    <citation type="submission" date="2018-09" db="EMBL/GenBank/DDBJ databases">
        <title>Genome sequencing of strain 6GH32-13.</title>
        <authorList>
            <person name="Weon H.-Y."/>
            <person name="Heo J."/>
            <person name="Kwon S.-W."/>
        </authorList>
    </citation>
    <scope>NUCLEOTIDE SEQUENCE [LARGE SCALE GENOMIC DNA]</scope>
    <source>
        <strain evidence="11 12">5GH32-13</strain>
    </source>
</reference>
<dbReference type="KEGG" id="pseg:D3H65_25095"/>
<dbReference type="GO" id="GO:0016829">
    <property type="term" value="F:lyase activity"/>
    <property type="evidence" value="ECO:0007669"/>
    <property type="project" value="UniProtKB-KW"/>
</dbReference>
<dbReference type="InterPro" id="IPR015886">
    <property type="entry name" value="H2TH_FPG"/>
</dbReference>
<keyword evidence="6" id="KW-0234">DNA repair</keyword>
<dbReference type="InterPro" id="IPR035937">
    <property type="entry name" value="FPG_N"/>
</dbReference>
<dbReference type="SMART" id="SM01232">
    <property type="entry name" value="H2TH"/>
    <property type="match status" value="1"/>
</dbReference>
<dbReference type="AlphaFoldDB" id="A0A3B7N4L6"/>
<dbReference type="GO" id="GO:0008534">
    <property type="term" value="F:oxidized purine nucleobase lesion DNA N-glycosylase activity"/>
    <property type="evidence" value="ECO:0007669"/>
    <property type="project" value="UniProtKB-EC"/>
</dbReference>
<keyword evidence="9" id="KW-0326">Glycosidase</keyword>
<keyword evidence="12" id="KW-1185">Reference proteome</keyword>
<dbReference type="InterPro" id="IPR012319">
    <property type="entry name" value="FPG_cat"/>
</dbReference>
<feature type="domain" description="Formamidopyrimidine-DNA glycosylase catalytic" evidence="10">
    <location>
        <begin position="2"/>
        <end position="93"/>
    </location>
</feature>
<evidence type="ECO:0000256" key="7">
    <source>
        <dbReference type="ARBA" id="ARBA00023239"/>
    </source>
</evidence>
<keyword evidence="8" id="KW-0511">Multifunctional enzyme</keyword>
<dbReference type="SUPFAM" id="SSF81624">
    <property type="entry name" value="N-terminal domain of MutM-like DNA repair proteins"/>
    <property type="match status" value="1"/>
</dbReference>
<dbReference type="Pfam" id="PF06831">
    <property type="entry name" value="H2TH"/>
    <property type="match status" value="1"/>
</dbReference>
<keyword evidence="11" id="KW-0255">Endonuclease</keyword>
<dbReference type="RefSeq" id="WP_119052937.1">
    <property type="nucleotide sequence ID" value="NZ_CP032157.1"/>
</dbReference>
<gene>
    <name evidence="11" type="ORF">D3H65_25095</name>
</gene>
<dbReference type="SMART" id="SM00898">
    <property type="entry name" value="Fapy_DNA_glyco"/>
    <property type="match status" value="1"/>
</dbReference>
<evidence type="ECO:0000256" key="3">
    <source>
        <dbReference type="ARBA" id="ARBA00022763"/>
    </source>
</evidence>
<dbReference type="PROSITE" id="PS51068">
    <property type="entry name" value="FPG_CAT"/>
    <property type="match status" value="1"/>
</dbReference>
<dbReference type="PANTHER" id="PTHR22993">
    <property type="entry name" value="FORMAMIDOPYRIMIDINE-DNA GLYCOSYLASE"/>
    <property type="match status" value="1"/>
</dbReference>
<evidence type="ECO:0000256" key="2">
    <source>
        <dbReference type="ARBA" id="ARBA00009409"/>
    </source>
</evidence>
<organism evidence="11 12">
    <name type="scientific">Paraflavitalea soli</name>
    <dbReference type="NCBI Taxonomy" id="2315862"/>
    <lineage>
        <taxon>Bacteria</taxon>
        <taxon>Pseudomonadati</taxon>
        <taxon>Bacteroidota</taxon>
        <taxon>Chitinophagia</taxon>
        <taxon>Chitinophagales</taxon>
        <taxon>Chitinophagaceae</taxon>
        <taxon>Paraflavitalea</taxon>
    </lineage>
</organism>
<keyword evidence="11" id="KW-0540">Nuclease</keyword>
<accession>A0A3B7N4L6</accession>
<comment type="catalytic activity">
    <reaction evidence="1">
        <text>Hydrolysis of DNA containing ring-opened 7-methylguanine residues, releasing 2,6-diamino-4-hydroxy-5-(N-methyl)formamidopyrimidine.</text>
        <dbReference type="EC" id="3.2.2.23"/>
    </reaction>
</comment>
<dbReference type="Gene3D" id="1.10.8.50">
    <property type="match status" value="1"/>
</dbReference>
<evidence type="ECO:0000259" key="10">
    <source>
        <dbReference type="PROSITE" id="PS51068"/>
    </source>
</evidence>
<proteinExistence type="inferred from homology"/>
<dbReference type="Gene3D" id="3.20.190.10">
    <property type="entry name" value="MutM-like, N-terminal"/>
    <property type="match status" value="1"/>
</dbReference>
<keyword evidence="4" id="KW-0378">Hydrolase</keyword>
<name>A0A3B7N4L6_9BACT</name>
<dbReference type="GO" id="GO:0006284">
    <property type="term" value="P:base-excision repair"/>
    <property type="evidence" value="ECO:0007669"/>
    <property type="project" value="InterPro"/>
</dbReference>
<dbReference type="Proteomes" id="UP000263900">
    <property type="component" value="Chromosome"/>
</dbReference>
<evidence type="ECO:0000256" key="8">
    <source>
        <dbReference type="ARBA" id="ARBA00023268"/>
    </source>
</evidence>
<dbReference type="EMBL" id="CP032157">
    <property type="protein sequence ID" value="AXY77061.1"/>
    <property type="molecule type" value="Genomic_DNA"/>
</dbReference>
<evidence type="ECO:0000256" key="1">
    <source>
        <dbReference type="ARBA" id="ARBA00001668"/>
    </source>
</evidence>
<evidence type="ECO:0000313" key="12">
    <source>
        <dbReference type="Proteomes" id="UP000263900"/>
    </source>
</evidence>
<dbReference type="SUPFAM" id="SSF46946">
    <property type="entry name" value="S13-like H2TH domain"/>
    <property type="match status" value="1"/>
</dbReference>
<dbReference type="GO" id="GO:0003906">
    <property type="term" value="F:DNA-(apurinic or apyrimidinic site) endonuclease activity"/>
    <property type="evidence" value="ECO:0007669"/>
    <property type="project" value="InterPro"/>
</dbReference>